<gene>
    <name evidence="12" type="ORF">NET02_00700</name>
</gene>
<proteinExistence type="inferred from homology"/>
<evidence type="ECO:0000313" key="12">
    <source>
        <dbReference type="EMBL" id="MCM8747658.1"/>
    </source>
</evidence>
<dbReference type="SUPFAM" id="SSF69593">
    <property type="entry name" value="Glycerol-3-phosphate (1)-acyltransferase"/>
    <property type="match status" value="1"/>
</dbReference>
<evidence type="ECO:0000256" key="4">
    <source>
        <dbReference type="ARBA" id="ARBA00008655"/>
    </source>
</evidence>
<evidence type="ECO:0000256" key="10">
    <source>
        <dbReference type="SAM" id="MobiDB-lite"/>
    </source>
</evidence>
<evidence type="ECO:0000256" key="6">
    <source>
        <dbReference type="ARBA" id="ARBA00016139"/>
    </source>
</evidence>
<dbReference type="InterPro" id="IPR004552">
    <property type="entry name" value="AGP_acyltrans"/>
</dbReference>
<comment type="domain">
    <text evidence="9">The HXXXXD motif is essential for acyltransferase activity and may constitute the binding site for the phosphate moiety of the glycerol-3-phosphate.</text>
</comment>
<dbReference type="EC" id="2.3.1.51" evidence="5 9"/>
<feature type="domain" description="Phospholipid/glycerol acyltransferase" evidence="11">
    <location>
        <begin position="55"/>
        <end position="167"/>
    </location>
</feature>
<comment type="caution">
    <text evidence="12">The sequence shown here is derived from an EMBL/GenBank/DDBJ whole genome shotgun (WGS) entry which is preliminary data.</text>
</comment>
<evidence type="ECO:0000313" key="13">
    <source>
        <dbReference type="Proteomes" id="UP001165306"/>
    </source>
</evidence>
<accession>A0AA41WCR8</accession>
<keyword evidence="13" id="KW-1185">Reference proteome</keyword>
<dbReference type="GO" id="GO:0006654">
    <property type="term" value="P:phosphatidic acid biosynthetic process"/>
    <property type="evidence" value="ECO:0007669"/>
    <property type="project" value="TreeGrafter"/>
</dbReference>
<sequence length="260" mass="28994">MRSTADIPEAWRLSPRRRLKTLIFKTARVFVVPTLRLLIRFRIEGLEHVPPVGPALVVANHLHNADPVLIIAAYTRPVLFMAKKELFSIPVIRWFVRQSGAFPVDRGKPDRSALRHAEKLLSEGMLVGIFPEGTRSVTGGLTAPHPGVALLALRAGVPIVPTAIFGTEVLPFNGYKGRVRGRGWPRVTVRIGEPFQIATRDESGRRRELDEVAEEIMLAIARLLPPQYRGIYRDHLALQEPERPRDALQPTPAGSALDTR</sequence>
<keyword evidence="9" id="KW-1208">Phospholipid metabolism</keyword>
<dbReference type="Proteomes" id="UP001165306">
    <property type="component" value="Unassembled WGS sequence"/>
</dbReference>
<evidence type="ECO:0000256" key="3">
    <source>
        <dbReference type="ARBA" id="ARBA00005189"/>
    </source>
</evidence>
<dbReference type="GO" id="GO:0005886">
    <property type="term" value="C:plasma membrane"/>
    <property type="evidence" value="ECO:0007669"/>
    <property type="project" value="TreeGrafter"/>
</dbReference>
<dbReference type="Pfam" id="PF01553">
    <property type="entry name" value="Acyltransferase"/>
    <property type="match status" value="1"/>
</dbReference>
<organism evidence="12 13">
    <name type="scientific">Thermalbibacter longus</name>
    <dbReference type="NCBI Taxonomy" id="2951981"/>
    <lineage>
        <taxon>Bacteria</taxon>
        <taxon>Pseudomonadati</taxon>
        <taxon>Thermomicrobiota</taxon>
        <taxon>Thermomicrobia</taxon>
        <taxon>Thermomicrobiales</taxon>
        <taxon>Thermomicrobiaceae</taxon>
        <taxon>Thermalbibacter</taxon>
    </lineage>
</organism>
<keyword evidence="9" id="KW-0594">Phospholipid biosynthesis</keyword>
<evidence type="ECO:0000256" key="2">
    <source>
        <dbReference type="ARBA" id="ARBA00004728"/>
    </source>
</evidence>
<comment type="catalytic activity">
    <reaction evidence="1 9">
        <text>a 1-acyl-sn-glycero-3-phosphate + an acyl-CoA = a 1,2-diacyl-sn-glycero-3-phosphate + CoA</text>
        <dbReference type="Rhea" id="RHEA:19709"/>
        <dbReference type="ChEBI" id="CHEBI:57287"/>
        <dbReference type="ChEBI" id="CHEBI:57970"/>
        <dbReference type="ChEBI" id="CHEBI:58342"/>
        <dbReference type="ChEBI" id="CHEBI:58608"/>
        <dbReference type="EC" id="2.3.1.51"/>
    </reaction>
</comment>
<evidence type="ECO:0000259" key="11">
    <source>
        <dbReference type="SMART" id="SM00563"/>
    </source>
</evidence>
<comment type="similarity">
    <text evidence="4 9">Belongs to the 1-acyl-sn-glycerol-3-phosphate acyltransferase family.</text>
</comment>
<keyword evidence="8 9" id="KW-0012">Acyltransferase</keyword>
<dbReference type="PANTHER" id="PTHR10434">
    <property type="entry name" value="1-ACYL-SN-GLYCEROL-3-PHOSPHATE ACYLTRANSFERASE"/>
    <property type="match status" value="1"/>
</dbReference>
<name>A0AA41WCR8_9BACT</name>
<reference evidence="12" key="1">
    <citation type="submission" date="2022-06" db="EMBL/GenBank/DDBJ databases">
        <title>CFH 74404 Thermomicrobiaceae sp.</title>
        <authorList>
            <person name="Ming H."/>
            <person name="Li W.-J."/>
            <person name="Zhao Z."/>
        </authorList>
    </citation>
    <scope>NUCLEOTIDE SEQUENCE</scope>
    <source>
        <strain evidence="12">CFH 74404</strain>
    </source>
</reference>
<dbReference type="RefSeq" id="WP_284055443.1">
    <property type="nucleotide sequence ID" value="NZ_JAMSLR010000001.1"/>
</dbReference>
<keyword evidence="9" id="KW-0444">Lipid biosynthesis</keyword>
<evidence type="ECO:0000256" key="1">
    <source>
        <dbReference type="ARBA" id="ARBA00001141"/>
    </source>
</evidence>
<comment type="pathway">
    <text evidence="3">Lipid metabolism.</text>
</comment>
<dbReference type="PANTHER" id="PTHR10434:SF11">
    <property type="entry name" value="1-ACYL-SN-GLYCEROL-3-PHOSPHATE ACYLTRANSFERASE"/>
    <property type="match status" value="1"/>
</dbReference>
<dbReference type="EMBL" id="JAMSLR010000001">
    <property type="protein sequence ID" value="MCM8747658.1"/>
    <property type="molecule type" value="Genomic_DNA"/>
</dbReference>
<evidence type="ECO:0000256" key="5">
    <source>
        <dbReference type="ARBA" id="ARBA00013211"/>
    </source>
</evidence>
<dbReference type="InterPro" id="IPR002123">
    <property type="entry name" value="Plipid/glycerol_acylTrfase"/>
</dbReference>
<evidence type="ECO:0000256" key="7">
    <source>
        <dbReference type="ARBA" id="ARBA00022679"/>
    </source>
</evidence>
<keyword evidence="9" id="KW-0443">Lipid metabolism</keyword>
<dbReference type="CDD" id="cd07989">
    <property type="entry name" value="LPLAT_AGPAT-like"/>
    <property type="match status" value="1"/>
</dbReference>
<evidence type="ECO:0000256" key="8">
    <source>
        <dbReference type="ARBA" id="ARBA00023315"/>
    </source>
</evidence>
<dbReference type="GO" id="GO:0003841">
    <property type="term" value="F:1-acylglycerol-3-phosphate O-acyltransferase activity"/>
    <property type="evidence" value="ECO:0007669"/>
    <property type="project" value="UniProtKB-UniRule"/>
</dbReference>
<comment type="pathway">
    <text evidence="2">Phospholipid metabolism; CDP-diacylglycerol biosynthesis; CDP-diacylglycerol from sn-glycerol 3-phosphate: step 2/3.</text>
</comment>
<dbReference type="AlphaFoldDB" id="A0AA41WCR8"/>
<dbReference type="SMART" id="SM00563">
    <property type="entry name" value="PlsC"/>
    <property type="match status" value="1"/>
</dbReference>
<evidence type="ECO:0000256" key="9">
    <source>
        <dbReference type="RuleBase" id="RU361267"/>
    </source>
</evidence>
<dbReference type="NCBIfam" id="TIGR00530">
    <property type="entry name" value="AGP_acyltrn"/>
    <property type="match status" value="1"/>
</dbReference>
<keyword evidence="7 9" id="KW-0808">Transferase</keyword>
<protein>
    <recommendedName>
        <fullName evidence="6 9">1-acyl-sn-glycerol-3-phosphate acyltransferase</fullName>
        <ecNumber evidence="5 9">2.3.1.51</ecNumber>
    </recommendedName>
</protein>
<feature type="region of interest" description="Disordered" evidence="10">
    <location>
        <begin position="240"/>
        <end position="260"/>
    </location>
</feature>